<reference evidence="1" key="1">
    <citation type="submission" date="2018-05" db="EMBL/GenBank/DDBJ databases">
        <authorList>
            <person name="Lanie J.A."/>
            <person name="Ng W.-L."/>
            <person name="Kazmierczak K.M."/>
            <person name="Andrzejewski T.M."/>
            <person name="Davidsen T.M."/>
            <person name="Wayne K.J."/>
            <person name="Tettelin H."/>
            <person name="Glass J.I."/>
            <person name="Rusch D."/>
            <person name="Podicherti R."/>
            <person name="Tsui H.-C.T."/>
            <person name="Winkler M.E."/>
        </authorList>
    </citation>
    <scope>NUCLEOTIDE SEQUENCE</scope>
</reference>
<dbReference type="AlphaFoldDB" id="A0A382WH61"/>
<sequence length="126" mass="14464">MTNKGRFAVDIKGFRTQCLEIGIPRLIGELKGNVFDLPEAKNCWVEISQHGDIIHVKVSDDGNGFQRKEEIYTLFADSKKRDDPTLRGRFNLAEKQFLAVCEDAYVKTNNSHFIFGKGQWEEKRLS</sequence>
<dbReference type="SUPFAM" id="SSF55874">
    <property type="entry name" value="ATPase domain of HSP90 chaperone/DNA topoisomerase II/histidine kinase"/>
    <property type="match status" value="1"/>
</dbReference>
<feature type="non-terminal residue" evidence="1">
    <location>
        <position position="126"/>
    </location>
</feature>
<evidence type="ECO:0008006" key="2">
    <source>
        <dbReference type="Google" id="ProtNLM"/>
    </source>
</evidence>
<name>A0A382WH61_9ZZZZ</name>
<dbReference type="InterPro" id="IPR036890">
    <property type="entry name" value="HATPase_C_sf"/>
</dbReference>
<evidence type="ECO:0000313" key="1">
    <source>
        <dbReference type="EMBL" id="SVD57675.1"/>
    </source>
</evidence>
<proteinExistence type="predicted"/>
<protein>
    <recommendedName>
        <fullName evidence="2">Histidine kinase/HSP90-like ATPase domain-containing protein</fullName>
    </recommendedName>
</protein>
<accession>A0A382WH61</accession>
<organism evidence="1">
    <name type="scientific">marine metagenome</name>
    <dbReference type="NCBI Taxonomy" id="408172"/>
    <lineage>
        <taxon>unclassified sequences</taxon>
        <taxon>metagenomes</taxon>
        <taxon>ecological metagenomes</taxon>
    </lineage>
</organism>
<gene>
    <name evidence="1" type="ORF">METZ01_LOCUS410529</name>
</gene>
<dbReference type="EMBL" id="UINC01159536">
    <property type="protein sequence ID" value="SVD57675.1"/>
    <property type="molecule type" value="Genomic_DNA"/>
</dbReference>